<dbReference type="InterPro" id="IPR013783">
    <property type="entry name" value="Ig-like_fold"/>
</dbReference>
<gene>
    <name evidence="2" type="ORF">M472_11920</name>
</gene>
<feature type="signal peptide" evidence="1">
    <location>
        <begin position="1"/>
        <end position="24"/>
    </location>
</feature>
<dbReference type="OrthoDB" id="826619at2"/>
<sequence>MILKKTLLALTVVGLMVGCGSQNTDNTNQSTDGPETTAIKDTTAAQQQGVIQFEESAFDFGQVKEGDVVEHIFKFKNTGTAPVILSQVSASCGCTTPDFTKEPVLPGKMGEIKVSFNSLGQVGTQQKIITVSSNAENRVTTVQIKGVVEK</sequence>
<evidence type="ECO:0000313" key="3">
    <source>
        <dbReference type="Proteomes" id="UP000016584"/>
    </source>
</evidence>
<dbReference type="Gene3D" id="2.60.40.10">
    <property type="entry name" value="Immunoglobulins"/>
    <property type="match status" value="1"/>
</dbReference>
<evidence type="ECO:0000256" key="1">
    <source>
        <dbReference type="SAM" id="SignalP"/>
    </source>
</evidence>
<reference evidence="2 3" key="1">
    <citation type="journal article" date="2013" name="Genome Announc.">
        <title>The Draft Genome Sequence of Sphingomonas paucimobilis Strain HER1398 (Proteobacteria), Host to the Giant PAU Phage, Indicates That It Is a Member of the Genus Sphingobacterium (Bacteroidetes).</title>
        <authorList>
            <person name="White R.A.III."/>
            <person name="Suttle C.A."/>
        </authorList>
    </citation>
    <scope>NUCLEOTIDE SEQUENCE [LARGE SCALE GENOMIC DNA]</scope>
    <source>
        <strain evidence="2 3">HER1398</strain>
    </source>
</reference>
<dbReference type="PROSITE" id="PS51257">
    <property type="entry name" value="PROKAR_LIPOPROTEIN"/>
    <property type="match status" value="1"/>
</dbReference>
<dbReference type="PATRIC" id="fig|1346330.5.peg.2826"/>
<feature type="chain" id="PRO_5004627554" description="DUF1573 domain-containing protein" evidence="1">
    <location>
        <begin position="25"/>
        <end position="150"/>
    </location>
</feature>
<keyword evidence="3" id="KW-1185">Reference proteome</keyword>
<dbReference type="AlphaFoldDB" id="U2HW30"/>
<dbReference type="Pfam" id="PF07610">
    <property type="entry name" value="DUF1573"/>
    <property type="match status" value="1"/>
</dbReference>
<dbReference type="eggNOG" id="COG2885">
    <property type="taxonomic scope" value="Bacteria"/>
</dbReference>
<dbReference type="STRING" id="1346330.M472_11920"/>
<dbReference type="Proteomes" id="UP000016584">
    <property type="component" value="Unassembled WGS sequence"/>
</dbReference>
<dbReference type="EMBL" id="ATDL01000015">
    <property type="protein sequence ID" value="ERJ59480.1"/>
    <property type="molecule type" value="Genomic_DNA"/>
</dbReference>
<comment type="caution">
    <text evidence="2">The sequence shown here is derived from an EMBL/GenBank/DDBJ whole genome shotgun (WGS) entry which is preliminary data.</text>
</comment>
<evidence type="ECO:0000313" key="2">
    <source>
        <dbReference type="EMBL" id="ERJ59480.1"/>
    </source>
</evidence>
<protein>
    <recommendedName>
        <fullName evidence="4">DUF1573 domain-containing protein</fullName>
    </recommendedName>
</protein>
<dbReference type="RefSeq" id="WP_021070976.1">
    <property type="nucleotide sequence ID" value="NZ_ATDL01000015.1"/>
</dbReference>
<evidence type="ECO:0008006" key="4">
    <source>
        <dbReference type="Google" id="ProtNLM"/>
    </source>
</evidence>
<accession>U2HW30</accession>
<proteinExistence type="predicted"/>
<dbReference type="PANTHER" id="PTHR37833:SF1">
    <property type="entry name" value="SIGNAL PEPTIDE PROTEIN"/>
    <property type="match status" value="1"/>
</dbReference>
<dbReference type="PANTHER" id="PTHR37833">
    <property type="entry name" value="LIPOPROTEIN-RELATED"/>
    <property type="match status" value="1"/>
</dbReference>
<keyword evidence="1" id="KW-0732">Signal</keyword>
<organism evidence="2 3">
    <name type="scientific">Sphingobacterium paucimobilis HER1398</name>
    <dbReference type="NCBI Taxonomy" id="1346330"/>
    <lineage>
        <taxon>Bacteria</taxon>
        <taxon>Pseudomonadati</taxon>
        <taxon>Bacteroidota</taxon>
        <taxon>Sphingobacteriia</taxon>
        <taxon>Sphingobacteriales</taxon>
        <taxon>Sphingobacteriaceae</taxon>
        <taxon>Sphingobacterium</taxon>
    </lineage>
</organism>
<dbReference type="InterPro" id="IPR011467">
    <property type="entry name" value="DUF1573"/>
</dbReference>
<name>U2HW30_9SPHI</name>